<feature type="region of interest" description="Disordered" evidence="1">
    <location>
        <begin position="1"/>
        <end position="68"/>
    </location>
</feature>
<evidence type="ECO:0000313" key="2">
    <source>
        <dbReference type="EMBL" id="MBW0523918.1"/>
    </source>
</evidence>
<dbReference type="Proteomes" id="UP000765509">
    <property type="component" value="Unassembled WGS sequence"/>
</dbReference>
<dbReference type="EMBL" id="AVOT02030661">
    <property type="protein sequence ID" value="MBW0523918.1"/>
    <property type="molecule type" value="Genomic_DNA"/>
</dbReference>
<proteinExistence type="predicted"/>
<keyword evidence="3" id="KW-1185">Reference proteome</keyword>
<evidence type="ECO:0000256" key="1">
    <source>
        <dbReference type="SAM" id="MobiDB-lite"/>
    </source>
</evidence>
<dbReference type="AlphaFoldDB" id="A0A9Q3ES08"/>
<comment type="caution">
    <text evidence="2">The sequence shown here is derived from an EMBL/GenBank/DDBJ whole genome shotgun (WGS) entry which is preliminary data.</text>
</comment>
<organism evidence="2 3">
    <name type="scientific">Austropuccinia psidii MF-1</name>
    <dbReference type="NCBI Taxonomy" id="1389203"/>
    <lineage>
        <taxon>Eukaryota</taxon>
        <taxon>Fungi</taxon>
        <taxon>Dikarya</taxon>
        <taxon>Basidiomycota</taxon>
        <taxon>Pucciniomycotina</taxon>
        <taxon>Pucciniomycetes</taxon>
        <taxon>Pucciniales</taxon>
        <taxon>Sphaerophragmiaceae</taxon>
        <taxon>Austropuccinia</taxon>
    </lineage>
</organism>
<sequence length="122" mass="13755">MFPGPSETVQIPSTQPLPQLQTQPQLITNTNIQMNNNTSSSSNPQSFSAQAYQLSQPQPSQNQSVSSCSSDLLEESDILKIIHFPEPYQTRLWIASLFELDPTSCWKWIRIISGIFDLLINM</sequence>
<accession>A0A9Q3ES08</accession>
<protein>
    <submittedName>
        <fullName evidence="2">Uncharacterized protein</fullName>
    </submittedName>
</protein>
<reference evidence="2" key="1">
    <citation type="submission" date="2021-03" db="EMBL/GenBank/DDBJ databases">
        <title>Draft genome sequence of rust myrtle Austropuccinia psidii MF-1, a brazilian biotype.</title>
        <authorList>
            <person name="Quecine M.C."/>
            <person name="Pachon D.M.R."/>
            <person name="Bonatelli M.L."/>
            <person name="Correr F.H."/>
            <person name="Franceschini L.M."/>
            <person name="Leite T.F."/>
            <person name="Margarido G.R.A."/>
            <person name="Almeida C.A."/>
            <person name="Ferrarezi J.A."/>
            <person name="Labate C.A."/>
        </authorList>
    </citation>
    <scope>NUCLEOTIDE SEQUENCE</scope>
    <source>
        <strain evidence="2">MF-1</strain>
    </source>
</reference>
<gene>
    <name evidence="2" type="ORF">O181_063633</name>
</gene>
<evidence type="ECO:0000313" key="3">
    <source>
        <dbReference type="Proteomes" id="UP000765509"/>
    </source>
</evidence>
<name>A0A9Q3ES08_9BASI</name>
<feature type="compositionally biased region" description="Low complexity" evidence="1">
    <location>
        <begin position="10"/>
        <end position="68"/>
    </location>
</feature>